<gene>
    <name evidence="2" type="ORF">BDP81DRAFT_427636</name>
</gene>
<dbReference type="EMBL" id="JAHMHQ010000010">
    <property type="protein sequence ID" value="KAK1636452.1"/>
    <property type="molecule type" value="Genomic_DNA"/>
</dbReference>
<dbReference type="AlphaFoldDB" id="A0AAI9ZTN2"/>
<accession>A0AAI9ZTN2</accession>
<feature type="region of interest" description="Disordered" evidence="1">
    <location>
        <begin position="19"/>
        <end position="53"/>
    </location>
</feature>
<dbReference type="Proteomes" id="UP001243989">
    <property type="component" value="Unassembled WGS sequence"/>
</dbReference>
<protein>
    <submittedName>
        <fullName evidence="2">Uncharacterized protein</fullName>
    </submittedName>
</protein>
<sequence>MPAVRTMTYRAPSSLLRWRGPEASSLPSKKKRCVGPESAHPDSKDGPPPPQAYTVPTLRIRAISISVLTAGSIIQVVPGGPGQEPAAPEAKPRCHAAMCAYQPSFLGLFRPDTVRGVVDIYTLYPHLAGLFPAFVEETLPSFRVIGCVPELSSSRTEAVDIEN</sequence>
<evidence type="ECO:0000313" key="3">
    <source>
        <dbReference type="Proteomes" id="UP001243989"/>
    </source>
</evidence>
<dbReference type="RefSeq" id="XP_060445059.1">
    <property type="nucleotide sequence ID" value="XM_060590364.1"/>
</dbReference>
<dbReference type="GeneID" id="85475226"/>
<comment type="caution">
    <text evidence="2">The sequence shown here is derived from an EMBL/GenBank/DDBJ whole genome shotgun (WGS) entry which is preliminary data.</text>
</comment>
<evidence type="ECO:0000256" key="1">
    <source>
        <dbReference type="SAM" id="MobiDB-lite"/>
    </source>
</evidence>
<proteinExistence type="predicted"/>
<organism evidence="2 3">
    <name type="scientific">Colletotrichum phormii</name>
    <dbReference type="NCBI Taxonomy" id="359342"/>
    <lineage>
        <taxon>Eukaryota</taxon>
        <taxon>Fungi</taxon>
        <taxon>Dikarya</taxon>
        <taxon>Ascomycota</taxon>
        <taxon>Pezizomycotina</taxon>
        <taxon>Sordariomycetes</taxon>
        <taxon>Hypocreomycetidae</taxon>
        <taxon>Glomerellales</taxon>
        <taxon>Glomerellaceae</taxon>
        <taxon>Colletotrichum</taxon>
        <taxon>Colletotrichum acutatum species complex</taxon>
    </lineage>
</organism>
<reference evidence="2" key="1">
    <citation type="submission" date="2021-06" db="EMBL/GenBank/DDBJ databases">
        <title>Comparative genomics, transcriptomics and evolutionary studies reveal genomic signatures of adaptation to plant cell wall in hemibiotrophic fungi.</title>
        <authorList>
            <consortium name="DOE Joint Genome Institute"/>
            <person name="Baroncelli R."/>
            <person name="Diaz J.F."/>
            <person name="Benocci T."/>
            <person name="Peng M."/>
            <person name="Battaglia E."/>
            <person name="Haridas S."/>
            <person name="Andreopoulos W."/>
            <person name="Labutti K."/>
            <person name="Pangilinan J."/>
            <person name="Floch G.L."/>
            <person name="Makela M.R."/>
            <person name="Henrissat B."/>
            <person name="Grigoriev I.V."/>
            <person name="Crouch J.A."/>
            <person name="De Vries R.P."/>
            <person name="Sukno S.A."/>
            <person name="Thon M.R."/>
        </authorList>
    </citation>
    <scope>NUCLEOTIDE SEQUENCE</scope>
    <source>
        <strain evidence="2">CBS 102054</strain>
    </source>
</reference>
<name>A0AAI9ZTN2_9PEZI</name>
<evidence type="ECO:0000313" key="2">
    <source>
        <dbReference type="EMBL" id="KAK1636452.1"/>
    </source>
</evidence>
<keyword evidence="3" id="KW-1185">Reference proteome</keyword>